<evidence type="ECO:0000313" key="2">
    <source>
        <dbReference type="Proteomes" id="UP000828390"/>
    </source>
</evidence>
<keyword evidence="2" id="KW-1185">Reference proteome</keyword>
<gene>
    <name evidence="1" type="ORF">DPMN_118891</name>
</gene>
<dbReference type="AlphaFoldDB" id="A0A9D4GI80"/>
<proteinExistence type="predicted"/>
<name>A0A9D4GI80_DREPO</name>
<dbReference type="Proteomes" id="UP000828390">
    <property type="component" value="Unassembled WGS sequence"/>
</dbReference>
<reference evidence="1" key="1">
    <citation type="journal article" date="2019" name="bioRxiv">
        <title>The Genome of the Zebra Mussel, Dreissena polymorpha: A Resource for Invasive Species Research.</title>
        <authorList>
            <person name="McCartney M.A."/>
            <person name="Auch B."/>
            <person name="Kono T."/>
            <person name="Mallez S."/>
            <person name="Zhang Y."/>
            <person name="Obille A."/>
            <person name="Becker A."/>
            <person name="Abrahante J.E."/>
            <person name="Garbe J."/>
            <person name="Badalamenti J.P."/>
            <person name="Herman A."/>
            <person name="Mangelson H."/>
            <person name="Liachko I."/>
            <person name="Sullivan S."/>
            <person name="Sone E.D."/>
            <person name="Koren S."/>
            <person name="Silverstein K.A.T."/>
            <person name="Beckman K.B."/>
            <person name="Gohl D.M."/>
        </authorList>
    </citation>
    <scope>NUCLEOTIDE SEQUENCE</scope>
    <source>
        <strain evidence="1">Duluth1</strain>
        <tissue evidence="1">Whole animal</tissue>
    </source>
</reference>
<accession>A0A9D4GI80</accession>
<protein>
    <submittedName>
        <fullName evidence="1">Uncharacterized protein</fullName>
    </submittedName>
</protein>
<dbReference type="EMBL" id="JAIWYP010000005">
    <property type="protein sequence ID" value="KAH3817358.1"/>
    <property type="molecule type" value="Genomic_DNA"/>
</dbReference>
<sequence length="66" mass="7631">MYLRIGIDHADKPYHRFLWRGIDETMVKSAKMTINAILGNEDVNDEESMTEIVGTEGLINFRPLTY</sequence>
<reference evidence="1" key="2">
    <citation type="submission" date="2020-11" db="EMBL/GenBank/DDBJ databases">
        <authorList>
            <person name="McCartney M.A."/>
            <person name="Auch B."/>
            <person name="Kono T."/>
            <person name="Mallez S."/>
            <person name="Becker A."/>
            <person name="Gohl D.M."/>
            <person name="Silverstein K.A.T."/>
            <person name="Koren S."/>
            <person name="Bechman K.B."/>
            <person name="Herman A."/>
            <person name="Abrahante J.E."/>
            <person name="Garbe J."/>
        </authorList>
    </citation>
    <scope>NUCLEOTIDE SEQUENCE</scope>
    <source>
        <strain evidence="1">Duluth1</strain>
        <tissue evidence="1">Whole animal</tissue>
    </source>
</reference>
<comment type="caution">
    <text evidence="1">The sequence shown here is derived from an EMBL/GenBank/DDBJ whole genome shotgun (WGS) entry which is preliminary data.</text>
</comment>
<evidence type="ECO:0000313" key="1">
    <source>
        <dbReference type="EMBL" id="KAH3817358.1"/>
    </source>
</evidence>
<organism evidence="1 2">
    <name type="scientific">Dreissena polymorpha</name>
    <name type="common">Zebra mussel</name>
    <name type="synonym">Mytilus polymorpha</name>
    <dbReference type="NCBI Taxonomy" id="45954"/>
    <lineage>
        <taxon>Eukaryota</taxon>
        <taxon>Metazoa</taxon>
        <taxon>Spiralia</taxon>
        <taxon>Lophotrochozoa</taxon>
        <taxon>Mollusca</taxon>
        <taxon>Bivalvia</taxon>
        <taxon>Autobranchia</taxon>
        <taxon>Heteroconchia</taxon>
        <taxon>Euheterodonta</taxon>
        <taxon>Imparidentia</taxon>
        <taxon>Neoheterodontei</taxon>
        <taxon>Myida</taxon>
        <taxon>Dreissenoidea</taxon>
        <taxon>Dreissenidae</taxon>
        <taxon>Dreissena</taxon>
    </lineage>
</organism>